<evidence type="ECO:0000256" key="1">
    <source>
        <dbReference type="SAM" id="SignalP"/>
    </source>
</evidence>
<reference evidence="2 3" key="1">
    <citation type="submission" date="2019-12" db="EMBL/GenBank/DDBJ databases">
        <title>Whole-genome analyses of novel actinobacteria.</title>
        <authorList>
            <person name="Sahin N."/>
            <person name="Saygin H."/>
        </authorList>
    </citation>
    <scope>NUCLEOTIDE SEQUENCE [LARGE SCALE GENOMIC DNA]</scope>
    <source>
        <strain evidence="2 3">KC615</strain>
    </source>
</reference>
<keyword evidence="1" id="KW-0732">Signal</keyword>
<protein>
    <submittedName>
        <fullName evidence="2">DUF2690 domain-containing protein</fullName>
    </submittedName>
</protein>
<dbReference type="Pfam" id="PF10901">
    <property type="entry name" value="DUF2690"/>
    <property type="match status" value="1"/>
</dbReference>
<sequence length="166" mass="17921">MKVKKWRVGLLSAVVGVAGLFVGVSDTNAANYKNDGKSPVATHCDDSGVAKKTKSFSSKLKNGTKVTGKIYLMYSTKCKTAWSYVKLDKSLPSNMEINGSVHRNNDKKVYSCSSKGGNGMIQPGQKTCYSAMVYDYKPNTSYASAKAYSPKGFYQTGKSLGKTGSY</sequence>
<organism evidence="2 3">
    <name type="scientific">Shimazuella alba</name>
    <dbReference type="NCBI Taxonomy" id="2690964"/>
    <lineage>
        <taxon>Bacteria</taxon>
        <taxon>Bacillati</taxon>
        <taxon>Bacillota</taxon>
        <taxon>Bacilli</taxon>
        <taxon>Bacillales</taxon>
        <taxon>Thermoactinomycetaceae</taxon>
        <taxon>Shimazuella</taxon>
    </lineage>
</organism>
<evidence type="ECO:0000313" key="3">
    <source>
        <dbReference type="Proteomes" id="UP000430692"/>
    </source>
</evidence>
<dbReference type="RefSeq" id="WP_160801995.1">
    <property type="nucleotide sequence ID" value="NZ_WUUL01000008.1"/>
</dbReference>
<feature type="chain" id="PRO_5026301009" evidence="1">
    <location>
        <begin position="30"/>
        <end position="166"/>
    </location>
</feature>
<feature type="signal peptide" evidence="1">
    <location>
        <begin position="1"/>
        <end position="29"/>
    </location>
</feature>
<accession>A0A6I4VXI6</accession>
<dbReference type="InterPro" id="IPR021224">
    <property type="entry name" value="DUF2690"/>
</dbReference>
<dbReference type="AlphaFoldDB" id="A0A6I4VXI6"/>
<name>A0A6I4VXI6_9BACL</name>
<gene>
    <name evidence="2" type="ORF">GSM42_13175</name>
</gene>
<dbReference type="EMBL" id="WUUL01000008">
    <property type="protein sequence ID" value="MXQ54650.1"/>
    <property type="molecule type" value="Genomic_DNA"/>
</dbReference>
<keyword evidence="3" id="KW-1185">Reference proteome</keyword>
<evidence type="ECO:0000313" key="2">
    <source>
        <dbReference type="EMBL" id="MXQ54650.1"/>
    </source>
</evidence>
<comment type="caution">
    <text evidence="2">The sequence shown here is derived from an EMBL/GenBank/DDBJ whole genome shotgun (WGS) entry which is preliminary data.</text>
</comment>
<dbReference type="Proteomes" id="UP000430692">
    <property type="component" value="Unassembled WGS sequence"/>
</dbReference>
<proteinExistence type="predicted"/>